<dbReference type="GO" id="GO:0050242">
    <property type="term" value="F:pyruvate, phosphate dikinase activity"/>
    <property type="evidence" value="ECO:0007669"/>
    <property type="project" value="UniProtKB-UniRule"/>
</dbReference>
<evidence type="ECO:0000259" key="16">
    <source>
        <dbReference type="Pfam" id="PF01326"/>
    </source>
</evidence>
<protein>
    <recommendedName>
        <fullName evidence="4 11">Pyruvate, phosphate dikinase</fullName>
        <ecNumber evidence="3 11">2.7.9.1</ecNumber>
    </recommendedName>
</protein>
<dbReference type="HOGENOM" id="CLU_015345_0_2_9"/>
<dbReference type="Gene3D" id="3.30.1490.20">
    <property type="entry name" value="ATP-grasp fold, A domain"/>
    <property type="match status" value="1"/>
</dbReference>
<dbReference type="Gene3D" id="1.10.189.10">
    <property type="entry name" value="Pyruvate Phosphate Dikinase, domain 2"/>
    <property type="match status" value="1"/>
</dbReference>
<keyword evidence="18" id="KW-0670">Pyruvate</keyword>
<dbReference type="InterPro" id="IPR023151">
    <property type="entry name" value="PEP_util_CS"/>
</dbReference>
<dbReference type="InterPro" id="IPR015813">
    <property type="entry name" value="Pyrv/PenolPyrv_kinase-like_dom"/>
</dbReference>
<feature type="binding site" evidence="13">
    <location>
        <position position="746"/>
    </location>
    <ligand>
        <name>substrate</name>
    </ligand>
</feature>
<sequence length="877" mass="97717">MENKKYVYLFSEGNATMRNLLGGKGANLAEMTNLGIPVPQGFTVSTEACTKYYEDGKVINEDIVSQVYRALSTMEEKTNKKFGNVENPLLVSVRSGARVSMPGMMDTILNLGLNDNTVEGLSRLTNNERFAYDSYRRFIQMFSDVVMGIEKRKFEDVLDKVKEVKGAKFDTDLSASDLKEVVKQFKNIYMKEMGKPFPQEPKEQLIEAITAVFSSWDNPRAIVYRRLNDIPGDWGTAVNVQSMVFGNMGETSGTGVAFTRNPATGEKLIFGEYLINAQGEDVVAGIRTPQPIAKLKQDLPECYDQFMTIAQNLENHYKDMQDMEFTIEQGKLYFLQTRNGKRTAQAALKVAVDMVSEGLITKEEAILKVDPKQLDALLHPNFDQEEIKIAKVIAKGLPASPGAACGKVYFTAEDAKEHHEQGEKVILVRLETSPEDIEGMVAAEGILTVRGGMTSHAAVVARGMGTCCVAGCGDIRINEKNETFEVSGNVYHKGDYISLDGSTGNVYGKAIKTVEPEISGYFGTFMAWADEIRTMAVRTNADTPRDAMHAVKFGAQGVGLCRTEHMFFDEDRIPAVREMIISKTEEQRRKALNKLLPMQREDFIGIYEAMEGRPVTIRFLDPPLHEFLPNDEEDIKDLAKEMEVGFEELKSTVASLHEVNPMMGHRGCRLAVSYPEIAEMQTRAVIEAAIDVKKRKNYDIVPEIMIPLIGEIKELKFVKDIVVRVANEIIDKSGIELKYLVGTMIEIPRAAITADEIAQEAEFFSFGTNDLTQLAFGFSRDDAGKFLGDYYDKKIYEFDPFQKLDQNGVGKLVKMGVELGRQTRPDIHLGICGEHGGDPSSVEFCHNVGLDYVSCSPFRVPVARLAAAQAQIKNPRK</sequence>
<dbReference type="Pfam" id="PF00391">
    <property type="entry name" value="PEP-utilizers"/>
    <property type="match status" value="1"/>
</dbReference>
<dbReference type="PROSITE" id="PS00370">
    <property type="entry name" value="PEP_ENZYMES_PHOS_SITE"/>
    <property type="match status" value="1"/>
</dbReference>
<keyword evidence="8 18" id="KW-0418">Kinase</keyword>
<comment type="catalytic activity">
    <reaction evidence="11">
        <text>pyruvate + phosphate + ATP = phosphoenolpyruvate + AMP + diphosphate + H(+)</text>
        <dbReference type="Rhea" id="RHEA:10756"/>
        <dbReference type="ChEBI" id="CHEBI:15361"/>
        <dbReference type="ChEBI" id="CHEBI:15378"/>
        <dbReference type="ChEBI" id="CHEBI:30616"/>
        <dbReference type="ChEBI" id="CHEBI:33019"/>
        <dbReference type="ChEBI" id="CHEBI:43474"/>
        <dbReference type="ChEBI" id="CHEBI:58702"/>
        <dbReference type="ChEBI" id="CHEBI:456215"/>
        <dbReference type="EC" id="2.7.9.1"/>
    </reaction>
</comment>
<evidence type="ECO:0000313" key="19">
    <source>
        <dbReference type="Proteomes" id="UP000033115"/>
    </source>
</evidence>
<organism evidence="18 19">
    <name type="scientific">Clostridium scatologenes</name>
    <dbReference type="NCBI Taxonomy" id="1548"/>
    <lineage>
        <taxon>Bacteria</taxon>
        <taxon>Bacillati</taxon>
        <taxon>Bacillota</taxon>
        <taxon>Clostridia</taxon>
        <taxon>Eubacteriales</taxon>
        <taxon>Clostridiaceae</taxon>
        <taxon>Clostridium</taxon>
    </lineage>
</organism>
<dbReference type="STRING" id="1548.CSCA_3517"/>
<feature type="binding site" evidence="14">
    <location>
        <position position="770"/>
    </location>
    <ligand>
        <name>Mg(2+)</name>
        <dbReference type="ChEBI" id="CHEBI:18420"/>
    </ligand>
</feature>
<dbReference type="Gene3D" id="3.20.20.60">
    <property type="entry name" value="Phosphoenolpyruvate-binding domains"/>
    <property type="match status" value="1"/>
</dbReference>
<dbReference type="Gene3D" id="1.20.80.30">
    <property type="match status" value="1"/>
</dbReference>
<evidence type="ECO:0000256" key="4">
    <source>
        <dbReference type="ARBA" id="ARBA00020138"/>
    </source>
</evidence>
<dbReference type="InterPro" id="IPR013815">
    <property type="entry name" value="ATP_grasp_subdomain_1"/>
</dbReference>
<feature type="binding site" evidence="13">
    <location>
        <position position="618"/>
    </location>
    <ligand>
        <name>substrate</name>
    </ligand>
</feature>
<dbReference type="Gene3D" id="3.50.30.10">
    <property type="entry name" value="Phosphohistidine domain"/>
    <property type="match status" value="1"/>
</dbReference>
<keyword evidence="9" id="KW-0067">ATP-binding</keyword>
<dbReference type="EC" id="2.7.9.1" evidence="3 11"/>
<dbReference type="EMBL" id="CP009933">
    <property type="protein sequence ID" value="AKA70642.1"/>
    <property type="molecule type" value="Genomic_DNA"/>
</dbReference>
<evidence type="ECO:0000256" key="14">
    <source>
        <dbReference type="PIRSR" id="PIRSR000853-3"/>
    </source>
</evidence>
<dbReference type="SUPFAM" id="SSF51621">
    <property type="entry name" value="Phosphoenolpyruvate/pyruvate domain"/>
    <property type="match status" value="1"/>
</dbReference>
<evidence type="ECO:0000256" key="12">
    <source>
        <dbReference type="PIRSR" id="PIRSR000853-1"/>
    </source>
</evidence>
<evidence type="ECO:0000259" key="15">
    <source>
        <dbReference type="Pfam" id="PF00391"/>
    </source>
</evidence>
<keyword evidence="6 14" id="KW-0479">Metal-binding</keyword>
<gene>
    <name evidence="18" type="ORF">CSCA_3517</name>
</gene>
<feature type="domain" description="Pyruvate phosphate dikinase AMP/ATP-binding" evidence="16">
    <location>
        <begin position="60"/>
        <end position="298"/>
    </location>
</feature>
<dbReference type="PROSITE" id="PS00742">
    <property type="entry name" value="PEP_ENZYMES_2"/>
    <property type="match status" value="1"/>
</dbReference>
<evidence type="ECO:0000259" key="17">
    <source>
        <dbReference type="Pfam" id="PF02896"/>
    </source>
</evidence>
<dbReference type="NCBIfam" id="TIGR01828">
    <property type="entry name" value="pyru_phos_dikin"/>
    <property type="match status" value="1"/>
</dbReference>
<feature type="domain" description="PEP-utilising enzyme mobile" evidence="15">
    <location>
        <begin position="423"/>
        <end position="504"/>
    </location>
</feature>
<reference evidence="18 19" key="1">
    <citation type="journal article" date="2015" name="J. Biotechnol.">
        <title>Complete genome sequence of a malodorant-producing acetogen, Clostridium scatologenes ATCC 25775(T).</title>
        <authorList>
            <person name="Zhu Z."/>
            <person name="Guo T."/>
            <person name="Zheng H."/>
            <person name="Song T."/>
            <person name="Ouyang P."/>
            <person name="Xie J."/>
        </authorList>
    </citation>
    <scope>NUCLEOTIDE SEQUENCE [LARGE SCALE GENOMIC DNA]</scope>
    <source>
        <strain evidence="18 19">ATCC 25775</strain>
    </source>
</reference>
<dbReference type="InterPro" id="IPR036637">
    <property type="entry name" value="Phosphohistidine_dom_sf"/>
</dbReference>
<evidence type="ECO:0000256" key="1">
    <source>
        <dbReference type="ARBA" id="ARBA00001946"/>
    </source>
</evidence>
<dbReference type="InterPro" id="IPR040442">
    <property type="entry name" value="Pyrv_kinase-like_dom_sf"/>
</dbReference>
<dbReference type="InterPro" id="IPR018274">
    <property type="entry name" value="PEP_util_AS"/>
</dbReference>
<dbReference type="PANTHER" id="PTHR22931:SF9">
    <property type="entry name" value="PYRUVATE, PHOSPHATE DIKINASE 1, CHLOROPLASTIC"/>
    <property type="match status" value="1"/>
</dbReference>
<comment type="cofactor">
    <cofactor evidence="1 11 14">
        <name>Mg(2+)</name>
        <dbReference type="ChEBI" id="CHEBI:18420"/>
    </cofactor>
</comment>
<comment type="similarity">
    <text evidence="2 11">Belongs to the PEP-utilizing enzyme family.</text>
</comment>
<dbReference type="RefSeq" id="WP_029160759.1">
    <property type="nucleotide sequence ID" value="NZ_CP009933.1"/>
</dbReference>
<feature type="binding site" evidence="13">
    <location>
        <position position="562"/>
    </location>
    <ligand>
        <name>substrate</name>
    </ligand>
</feature>
<dbReference type="InterPro" id="IPR010121">
    <property type="entry name" value="Pyruvate_phosphate_dikinase"/>
</dbReference>
<keyword evidence="19" id="KW-1185">Reference proteome</keyword>
<dbReference type="PANTHER" id="PTHR22931">
    <property type="entry name" value="PHOSPHOENOLPYRUVATE DIKINASE-RELATED"/>
    <property type="match status" value="1"/>
</dbReference>
<feature type="binding site" evidence="13">
    <location>
        <position position="768"/>
    </location>
    <ligand>
        <name>substrate</name>
    </ligand>
</feature>
<dbReference type="Gene3D" id="3.30.470.20">
    <property type="entry name" value="ATP-grasp fold, B domain"/>
    <property type="match status" value="1"/>
</dbReference>
<evidence type="ECO:0000256" key="10">
    <source>
        <dbReference type="ARBA" id="ARBA00022842"/>
    </source>
</evidence>
<feature type="domain" description="Pyruvate phosphate dikinase AMP/ATP-binding" evidence="16">
    <location>
        <begin position="305"/>
        <end position="356"/>
    </location>
</feature>
<dbReference type="InterPro" id="IPR002192">
    <property type="entry name" value="PPDK_AMP/ATP-bd"/>
</dbReference>
<evidence type="ECO:0000256" key="6">
    <source>
        <dbReference type="ARBA" id="ARBA00022723"/>
    </source>
</evidence>
<dbReference type="GO" id="GO:0005524">
    <property type="term" value="F:ATP binding"/>
    <property type="evidence" value="ECO:0007669"/>
    <property type="project" value="UniProtKB-UniRule"/>
</dbReference>
<feature type="active site" description="Tele-phosphohistidine intermediate" evidence="12">
    <location>
        <position position="456"/>
    </location>
</feature>
<feature type="active site" description="Proton donor" evidence="12">
    <location>
        <position position="832"/>
    </location>
</feature>
<evidence type="ECO:0000256" key="8">
    <source>
        <dbReference type="ARBA" id="ARBA00022777"/>
    </source>
</evidence>
<evidence type="ECO:0000256" key="9">
    <source>
        <dbReference type="ARBA" id="ARBA00022840"/>
    </source>
</evidence>
<dbReference type="InterPro" id="IPR000121">
    <property type="entry name" value="PEP_util_C"/>
</dbReference>
<feature type="binding site" evidence="13">
    <location>
        <position position="769"/>
    </location>
    <ligand>
        <name>substrate</name>
    </ligand>
</feature>
<dbReference type="Proteomes" id="UP000033115">
    <property type="component" value="Chromosome"/>
</dbReference>
<keyword evidence="10 14" id="KW-0460">Magnesium</keyword>
<dbReference type="InterPro" id="IPR008279">
    <property type="entry name" value="PEP-util_enz_mobile_dom"/>
</dbReference>
<evidence type="ECO:0000256" key="11">
    <source>
        <dbReference type="PIRNR" id="PIRNR000853"/>
    </source>
</evidence>
<dbReference type="SUPFAM" id="SSF52009">
    <property type="entry name" value="Phosphohistidine domain"/>
    <property type="match status" value="1"/>
</dbReference>
<evidence type="ECO:0000256" key="5">
    <source>
        <dbReference type="ARBA" id="ARBA00022679"/>
    </source>
</evidence>
<feature type="domain" description="PEP-utilising enzyme C-terminal" evidence="17">
    <location>
        <begin position="520"/>
        <end position="871"/>
    </location>
</feature>
<feature type="binding site" evidence="14">
    <location>
        <position position="746"/>
    </location>
    <ligand>
        <name>Mg(2+)</name>
        <dbReference type="ChEBI" id="CHEBI:18420"/>
    </ligand>
</feature>
<proteinExistence type="inferred from homology"/>
<feature type="binding site" evidence="13">
    <location>
        <position position="770"/>
    </location>
    <ligand>
        <name>substrate</name>
    </ligand>
</feature>
<evidence type="ECO:0000256" key="7">
    <source>
        <dbReference type="ARBA" id="ARBA00022741"/>
    </source>
</evidence>
<evidence type="ECO:0000256" key="2">
    <source>
        <dbReference type="ARBA" id="ARBA00007837"/>
    </source>
</evidence>
<evidence type="ECO:0000256" key="3">
    <source>
        <dbReference type="ARBA" id="ARBA00011994"/>
    </source>
</evidence>
<dbReference type="SUPFAM" id="SSF56059">
    <property type="entry name" value="Glutathione synthetase ATP-binding domain-like"/>
    <property type="match status" value="1"/>
</dbReference>
<dbReference type="PIRSF" id="PIRSF000853">
    <property type="entry name" value="PPDK"/>
    <property type="match status" value="1"/>
</dbReference>
<keyword evidence="7" id="KW-0547">Nucleotide-binding</keyword>
<name>A0A0E3JQ16_CLOSL</name>
<evidence type="ECO:0000313" key="18">
    <source>
        <dbReference type="EMBL" id="AKA70642.1"/>
    </source>
</evidence>
<feature type="binding site" evidence="13">
    <location>
        <position position="767"/>
    </location>
    <ligand>
        <name>substrate</name>
    </ligand>
</feature>
<evidence type="ECO:0000256" key="13">
    <source>
        <dbReference type="PIRSR" id="PIRSR000853-2"/>
    </source>
</evidence>
<accession>A0A0E3JQ16</accession>
<dbReference type="Pfam" id="PF02896">
    <property type="entry name" value="PEP-utilizers_C"/>
    <property type="match status" value="1"/>
</dbReference>
<dbReference type="NCBIfam" id="NF004531">
    <property type="entry name" value="PRK05878.1"/>
    <property type="match status" value="1"/>
</dbReference>
<dbReference type="GO" id="GO:0046872">
    <property type="term" value="F:metal ion binding"/>
    <property type="evidence" value="ECO:0007669"/>
    <property type="project" value="UniProtKB-UniRule"/>
</dbReference>
<dbReference type="KEGG" id="csq:CSCA_3517"/>
<dbReference type="GO" id="GO:0016301">
    <property type="term" value="F:kinase activity"/>
    <property type="evidence" value="ECO:0007669"/>
    <property type="project" value="UniProtKB-UniRule"/>
</dbReference>
<keyword evidence="5" id="KW-0808">Transferase</keyword>
<dbReference type="AlphaFoldDB" id="A0A0E3JQ16"/>
<dbReference type="Pfam" id="PF01326">
    <property type="entry name" value="PPDK_N"/>
    <property type="match status" value="2"/>
</dbReference>